<dbReference type="Gene3D" id="2.30.330.10">
    <property type="entry name" value="SpoA-like"/>
    <property type="match status" value="1"/>
</dbReference>
<evidence type="ECO:0000256" key="3">
    <source>
        <dbReference type="ARBA" id="ARBA00011049"/>
    </source>
</evidence>
<evidence type="ECO:0000256" key="5">
    <source>
        <dbReference type="ARBA" id="ARBA00022475"/>
    </source>
</evidence>
<dbReference type="PRINTS" id="PR00955">
    <property type="entry name" value="FLGMOTORFLIM"/>
</dbReference>
<dbReference type="InterPro" id="IPR036429">
    <property type="entry name" value="SpoA-like_sf"/>
</dbReference>
<evidence type="ECO:0000256" key="2">
    <source>
        <dbReference type="ARBA" id="ARBA00004202"/>
    </source>
</evidence>
<reference evidence="11" key="1">
    <citation type="submission" date="2018-06" db="EMBL/GenBank/DDBJ databases">
        <authorList>
            <person name="Zhirakovskaya E."/>
        </authorList>
    </citation>
    <scope>NUCLEOTIDE SEQUENCE</scope>
</reference>
<comment type="subcellular location">
    <subcellularLocation>
        <location evidence="1">Bacterial flagellum basal body</location>
    </subcellularLocation>
    <subcellularLocation>
        <location evidence="2">Cell membrane</location>
        <topology evidence="2">Peripheral membrane protein</topology>
    </subcellularLocation>
</comment>
<evidence type="ECO:0000256" key="8">
    <source>
        <dbReference type="ARBA" id="ARBA00023136"/>
    </source>
</evidence>
<dbReference type="GO" id="GO:0003774">
    <property type="term" value="F:cytoskeletal motor activity"/>
    <property type="evidence" value="ECO:0007669"/>
    <property type="project" value="InterPro"/>
</dbReference>
<evidence type="ECO:0000256" key="6">
    <source>
        <dbReference type="ARBA" id="ARBA00022500"/>
    </source>
</evidence>
<dbReference type="AlphaFoldDB" id="A0A3B0VQ71"/>
<dbReference type="GO" id="GO:0071978">
    <property type="term" value="P:bacterial-type flagellum-dependent swarming motility"/>
    <property type="evidence" value="ECO:0007669"/>
    <property type="project" value="TreeGrafter"/>
</dbReference>
<dbReference type="EMBL" id="UOEX01000096">
    <property type="protein sequence ID" value="VAW34336.1"/>
    <property type="molecule type" value="Genomic_DNA"/>
</dbReference>
<accession>A0A3B0VQ71</accession>
<dbReference type="Pfam" id="PF02154">
    <property type="entry name" value="FliM"/>
    <property type="match status" value="1"/>
</dbReference>
<comment type="similarity">
    <text evidence="3">Belongs to the FliM family.</text>
</comment>
<dbReference type="InterPro" id="IPR001543">
    <property type="entry name" value="FliN-like_C"/>
</dbReference>
<keyword evidence="9" id="KW-0975">Bacterial flagellum</keyword>
<keyword evidence="11" id="KW-0969">Cilium</keyword>
<protein>
    <recommendedName>
        <fullName evidence="4">Flagellar motor switch protein FliM</fullName>
    </recommendedName>
</protein>
<evidence type="ECO:0000256" key="1">
    <source>
        <dbReference type="ARBA" id="ARBA00004117"/>
    </source>
</evidence>
<dbReference type="Gene3D" id="3.40.1550.10">
    <property type="entry name" value="CheC-like"/>
    <property type="match status" value="1"/>
</dbReference>
<dbReference type="PIRSF" id="PIRSF002888">
    <property type="entry name" value="FliM"/>
    <property type="match status" value="1"/>
</dbReference>
<keyword evidence="11" id="KW-0966">Cell projection</keyword>
<dbReference type="GO" id="GO:0050918">
    <property type="term" value="P:positive chemotaxis"/>
    <property type="evidence" value="ECO:0007669"/>
    <property type="project" value="TreeGrafter"/>
</dbReference>
<dbReference type="InterPro" id="IPR028976">
    <property type="entry name" value="CheC-like_sf"/>
</dbReference>
<evidence type="ECO:0000256" key="9">
    <source>
        <dbReference type="ARBA" id="ARBA00023143"/>
    </source>
</evidence>
<dbReference type="GO" id="GO:0005886">
    <property type="term" value="C:plasma membrane"/>
    <property type="evidence" value="ECO:0007669"/>
    <property type="project" value="UniProtKB-SubCell"/>
</dbReference>
<keyword evidence="6" id="KW-0145">Chemotaxis</keyword>
<dbReference type="PANTHER" id="PTHR30034">
    <property type="entry name" value="FLAGELLAR MOTOR SWITCH PROTEIN FLIM"/>
    <property type="match status" value="1"/>
</dbReference>
<dbReference type="SUPFAM" id="SSF103039">
    <property type="entry name" value="CheC-like"/>
    <property type="match status" value="1"/>
</dbReference>
<dbReference type="CDD" id="cd17908">
    <property type="entry name" value="FliM"/>
    <property type="match status" value="1"/>
</dbReference>
<dbReference type="SUPFAM" id="SSF101801">
    <property type="entry name" value="Surface presentation of antigens (SPOA)"/>
    <property type="match status" value="1"/>
</dbReference>
<dbReference type="NCBIfam" id="TIGR01397">
    <property type="entry name" value="fliM_switch"/>
    <property type="match status" value="1"/>
</dbReference>
<dbReference type="GO" id="GO:0009425">
    <property type="term" value="C:bacterial-type flagellum basal body"/>
    <property type="evidence" value="ECO:0007669"/>
    <property type="project" value="UniProtKB-SubCell"/>
</dbReference>
<dbReference type="PANTHER" id="PTHR30034:SF6">
    <property type="entry name" value="YOP PROTEINS TRANSLOCATION PROTEIN Q"/>
    <property type="match status" value="1"/>
</dbReference>
<keyword evidence="7" id="KW-0283">Flagellar rotation</keyword>
<dbReference type="InterPro" id="IPR001689">
    <property type="entry name" value="Flag_FliM"/>
</dbReference>
<evidence type="ECO:0000256" key="7">
    <source>
        <dbReference type="ARBA" id="ARBA00022779"/>
    </source>
</evidence>
<evidence type="ECO:0000313" key="11">
    <source>
        <dbReference type="EMBL" id="VAW34336.1"/>
    </source>
</evidence>
<feature type="domain" description="Flagellar motor switch protein FliN-like C-terminal" evidence="10">
    <location>
        <begin position="254"/>
        <end position="323"/>
    </location>
</feature>
<name>A0A3B0VQ71_9ZZZZ</name>
<gene>
    <name evidence="11" type="ORF">MNBD_DELTA03-304</name>
</gene>
<sequence>MEQILSQDEVDALLKGISGGDIEEPEETAAPEEEHGYAAYDFTRQQGIVQLKMPAMEVINDSFLRAMRSSLANTLRKVLDVTAVPMELERFGAFVRTLPVPSSLQIFKMEPFRGMALLVLEPKLVFALVESFLGGTGARNIRIEGRDFTAIEQRLIHRIINILLNDLEKAWYSLHPVKIQYVRNEINPQFAKICEPEDIVIINRYDVDMDRAVGSITSCIPLSNLESVKSKLMTSFQREKSEEDLLLANTLQENIKNIPVEFKVDLGSVTIPAGDIIELVKGDIIQLNRRRDDLLPAFVSGVRKYMGTPGIHRGNKAFLIKRKVFDQERD</sequence>
<evidence type="ECO:0000256" key="4">
    <source>
        <dbReference type="ARBA" id="ARBA00021898"/>
    </source>
</evidence>
<keyword evidence="5" id="KW-1003">Cell membrane</keyword>
<evidence type="ECO:0000259" key="10">
    <source>
        <dbReference type="Pfam" id="PF01052"/>
    </source>
</evidence>
<dbReference type="Pfam" id="PF01052">
    <property type="entry name" value="FliMN_C"/>
    <property type="match status" value="1"/>
</dbReference>
<organism evidence="11">
    <name type="scientific">hydrothermal vent metagenome</name>
    <dbReference type="NCBI Taxonomy" id="652676"/>
    <lineage>
        <taxon>unclassified sequences</taxon>
        <taxon>metagenomes</taxon>
        <taxon>ecological metagenomes</taxon>
    </lineage>
</organism>
<keyword evidence="8" id="KW-0472">Membrane</keyword>
<keyword evidence="11" id="KW-0282">Flagellum</keyword>
<proteinExistence type="inferred from homology"/>